<feature type="region of interest" description="Disordered" evidence="1">
    <location>
        <begin position="164"/>
        <end position="200"/>
    </location>
</feature>
<evidence type="ECO:0000256" key="1">
    <source>
        <dbReference type="SAM" id="MobiDB-lite"/>
    </source>
</evidence>
<dbReference type="EMBL" id="CAAALY010011498">
    <property type="protein sequence ID" value="VEL11326.1"/>
    <property type="molecule type" value="Genomic_DNA"/>
</dbReference>
<proteinExistence type="predicted"/>
<organism evidence="2 3">
    <name type="scientific">Protopolystoma xenopodis</name>
    <dbReference type="NCBI Taxonomy" id="117903"/>
    <lineage>
        <taxon>Eukaryota</taxon>
        <taxon>Metazoa</taxon>
        <taxon>Spiralia</taxon>
        <taxon>Lophotrochozoa</taxon>
        <taxon>Platyhelminthes</taxon>
        <taxon>Monogenea</taxon>
        <taxon>Polyopisthocotylea</taxon>
        <taxon>Polystomatidea</taxon>
        <taxon>Polystomatidae</taxon>
        <taxon>Protopolystoma</taxon>
    </lineage>
</organism>
<evidence type="ECO:0000313" key="2">
    <source>
        <dbReference type="EMBL" id="VEL11326.1"/>
    </source>
</evidence>
<gene>
    <name evidence="2" type="ORF">PXEA_LOCUS4766</name>
</gene>
<feature type="compositionally biased region" description="Polar residues" evidence="1">
    <location>
        <begin position="230"/>
        <end position="250"/>
    </location>
</feature>
<feature type="region of interest" description="Disordered" evidence="1">
    <location>
        <begin position="230"/>
        <end position="257"/>
    </location>
</feature>
<feature type="compositionally biased region" description="Basic and acidic residues" evidence="1">
    <location>
        <begin position="181"/>
        <end position="197"/>
    </location>
</feature>
<sequence>MLLRKGTFPEVFSSFDCEPEEALKRIDNLKEMPSTPYCLDNQRDPVYSAIPYADDSHLDVPLTPIRCPENHAKYSIDAYPSFKNLPESSEVLCIHDMQKDSNELDYCSDDFSPIRLFPNANRSYPSLACDFEQLTLQSKHANVDRKTISSPEDYFSFYNSSLKHHPLTSRDSSSEPSLSIPRDRDTVPGKSTDKEEAMPVEAIPLQSEFSNASFTVHRWLDEHGFLTTLSPQRSLPDTTWDNGDTNSIRRSSGGRLPLSGLQETLSPHYFESTLLSKAPSSSAISSNLTHLPPGQANVENMPPSESKMALQSDEVISDTSLFASRPTAPPGYLFSPPTSTDTVSLIQAPILSADWALAVQLLLLLLEPSHRLRLQILEKYFRGIDEACRRGHRDGSIQVQ</sequence>
<name>A0A3S5CIM7_9PLAT</name>
<accession>A0A3S5CIM7</accession>
<evidence type="ECO:0000313" key="3">
    <source>
        <dbReference type="Proteomes" id="UP000784294"/>
    </source>
</evidence>
<dbReference type="AlphaFoldDB" id="A0A3S5CIM7"/>
<reference evidence="2" key="1">
    <citation type="submission" date="2018-11" db="EMBL/GenBank/DDBJ databases">
        <authorList>
            <consortium name="Pathogen Informatics"/>
        </authorList>
    </citation>
    <scope>NUCLEOTIDE SEQUENCE</scope>
</reference>
<keyword evidence="3" id="KW-1185">Reference proteome</keyword>
<feature type="region of interest" description="Disordered" evidence="1">
    <location>
        <begin position="284"/>
        <end position="308"/>
    </location>
</feature>
<dbReference type="Proteomes" id="UP000784294">
    <property type="component" value="Unassembled WGS sequence"/>
</dbReference>
<comment type="caution">
    <text evidence="2">The sequence shown here is derived from an EMBL/GenBank/DDBJ whole genome shotgun (WGS) entry which is preliminary data.</text>
</comment>
<protein>
    <submittedName>
        <fullName evidence="2">Uncharacterized protein</fullName>
    </submittedName>
</protein>